<dbReference type="GO" id="GO:0005576">
    <property type="term" value="C:extracellular region"/>
    <property type="evidence" value="ECO:0007669"/>
    <property type="project" value="UniProtKB-SubCell"/>
</dbReference>
<name>A0AAW1DJH1_9HEMI</name>
<evidence type="ECO:0000256" key="5">
    <source>
        <dbReference type="SAM" id="Phobius"/>
    </source>
</evidence>
<dbReference type="PANTHER" id="PTHR32073">
    <property type="entry name" value="GH11358P"/>
    <property type="match status" value="1"/>
</dbReference>
<evidence type="ECO:0000256" key="1">
    <source>
        <dbReference type="ARBA" id="ARBA00004613"/>
    </source>
</evidence>
<evidence type="ECO:0000256" key="4">
    <source>
        <dbReference type="ARBA" id="ARBA00022729"/>
    </source>
</evidence>
<gene>
    <name evidence="7" type="ORF">O3M35_005271</name>
</gene>
<accession>A0AAW1DJH1</accession>
<sequence>MSSINFLIVIGVLLISLCYHLFWYLIEPDIESLCEIESKPLIYGEEQCDNVFKHNIYVTENALVTIFVAFLSPKIIIRGKLEGKPVYLKKLAKESEMKIMEKLFKSAFKNFKLDKKLIPFIIEDMNDISLNPLLPEQKEIQKLQLCPESTDINVILSHLPNFTSFNVYQYLNVWTSLHANPEPILLQILNEPAWPVPKYYGSCGRLAIVEDCGKTLTDHLDSPWRVRANLSIQILEAAFKFTLDHPNLAFYLSDPSPDNVAVNSDGIVKFIDLEHVIVVDKHPQYVAPGWYINHTCQNTECTNCFIIPSSDICSHWISDYNIFSVCKEILHNTSLLLRGGLLHGDPSENISADKLKNLLEECVNPPKETSRFVIGTQIIEMLKIMI</sequence>
<dbReference type="InterPro" id="IPR011009">
    <property type="entry name" value="Kinase-like_dom_sf"/>
</dbReference>
<dbReference type="Pfam" id="PF12260">
    <property type="entry name" value="PIP49_C"/>
    <property type="match status" value="1"/>
</dbReference>
<keyword evidence="5" id="KW-0472">Membrane</keyword>
<keyword evidence="4" id="KW-0732">Signal</keyword>
<dbReference type="InterPro" id="IPR022049">
    <property type="entry name" value="FAM69_kinase_dom"/>
</dbReference>
<protein>
    <recommendedName>
        <fullName evidence="6">FAM69 protein-kinase domain-containing protein</fullName>
    </recommendedName>
</protein>
<comment type="similarity">
    <text evidence="2">Belongs to the DIPK family.</text>
</comment>
<proteinExistence type="inferred from homology"/>
<feature type="transmembrane region" description="Helical" evidence="5">
    <location>
        <begin position="7"/>
        <end position="26"/>
    </location>
</feature>
<evidence type="ECO:0000256" key="2">
    <source>
        <dbReference type="ARBA" id="ARBA00006338"/>
    </source>
</evidence>
<dbReference type="PANTHER" id="PTHR32073:SF7">
    <property type="entry name" value="GH11358P"/>
    <property type="match status" value="1"/>
</dbReference>
<evidence type="ECO:0000313" key="7">
    <source>
        <dbReference type="EMBL" id="KAK9510497.1"/>
    </source>
</evidence>
<dbReference type="AlphaFoldDB" id="A0AAW1DJH1"/>
<comment type="caution">
    <text evidence="7">The sequence shown here is derived from an EMBL/GenBank/DDBJ whole genome shotgun (WGS) entry which is preliminary data.</text>
</comment>
<keyword evidence="5" id="KW-0812">Transmembrane</keyword>
<evidence type="ECO:0000259" key="6">
    <source>
        <dbReference type="Pfam" id="PF12260"/>
    </source>
</evidence>
<reference evidence="7 8" key="1">
    <citation type="submission" date="2022-12" db="EMBL/GenBank/DDBJ databases">
        <title>Chromosome-level genome assembly of true bugs.</title>
        <authorList>
            <person name="Ma L."/>
            <person name="Li H."/>
        </authorList>
    </citation>
    <scope>NUCLEOTIDE SEQUENCE [LARGE SCALE GENOMIC DNA]</scope>
    <source>
        <strain evidence="7">Lab_2022b</strain>
    </source>
</reference>
<evidence type="ECO:0000256" key="3">
    <source>
        <dbReference type="ARBA" id="ARBA00022525"/>
    </source>
</evidence>
<comment type="subcellular location">
    <subcellularLocation>
        <location evidence="1">Secreted</location>
    </subcellularLocation>
</comment>
<keyword evidence="5" id="KW-1133">Transmembrane helix</keyword>
<dbReference type="InterPro" id="IPR020519">
    <property type="entry name" value="DIPK2A/B"/>
</dbReference>
<feature type="domain" description="FAM69 protein-kinase" evidence="6">
    <location>
        <begin position="174"/>
        <end position="365"/>
    </location>
</feature>
<dbReference type="EMBL" id="JAPXFL010000002">
    <property type="protein sequence ID" value="KAK9510497.1"/>
    <property type="molecule type" value="Genomic_DNA"/>
</dbReference>
<dbReference type="Proteomes" id="UP001461498">
    <property type="component" value="Unassembled WGS sequence"/>
</dbReference>
<keyword evidence="3" id="KW-0964">Secreted</keyword>
<keyword evidence="8" id="KW-1185">Reference proteome</keyword>
<organism evidence="7 8">
    <name type="scientific">Rhynocoris fuscipes</name>
    <dbReference type="NCBI Taxonomy" id="488301"/>
    <lineage>
        <taxon>Eukaryota</taxon>
        <taxon>Metazoa</taxon>
        <taxon>Ecdysozoa</taxon>
        <taxon>Arthropoda</taxon>
        <taxon>Hexapoda</taxon>
        <taxon>Insecta</taxon>
        <taxon>Pterygota</taxon>
        <taxon>Neoptera</taxon>
        <taxon>Paraneoptera</taxon>
        <taxon>Hemiptera</taxon>
        <taxon>Heteroptera</taxon>
        <taxon>Panheteroptera</taxon>
        <taxon>Cimicomorpha</taxon>
        <taxon>Reduviidae</taxon>
        <taxon>Harpactorinae</taxon>
        <taxon>Harpactorini</taxon>
        <taxon>Rhynocoris</taxon>
    </lineage>
</organism>
<dbReference type="SUPFAM" id="SSF56112">
    <property type="entry name" value="Protein kinase-like (PK-like)"/>
    <property type="match status" value="1"/>
</dbReference>
<evidence type="ECO:0000313" key="8">
    <source>
        <dbReference type="Proteomes" id="UP001461498"/>
    </source>
</evidence>